<dbReference type="InterPro" id="IPR004089">
    <property type="entry name" value="MCPsignal_dom"/>
</dbReference>
<organism evidence="3 4">
    <name type="scientific">Roseobacter insulae</name>
    <dbReference type="NCBI Taxonomy" id="2859783"/>
    <lineage>
        <taxon>Bacteria</taxon>
        <taxon>Pseudomonadati</taxon>
        <taxon>Pseudomonadota</taxon>
        <taxon>Alphaproteobacteria</taxon>
        <taxon>Rhodobacterales</taxon>
        <taxon>Roseobacteraceae</taxon>
        <taxon>Roseobacter</taxon>
    </lineage>
</organism>
<dbReference type="Proteomes" id="UP001138661">
    <property type="component" value="Unassembled WGS sequence"/>
</dbReference>
<comment type="caution">
    <text evidence="3">The sequence shown here is derived from an EMBL/GenBank/DDBJ whole genome shotgun (WGS) entry which is preliminary data.</text>
</comment>
<evidence type="ECO:0000256" key="1">
    <source>
        <dbReference type="PROSITE-ProRule" id="PRU00284"/>
    </source>
</evidence>
<dbReference type="EMBL" id="JAHXDN010000003">
    <property type="protein sequence ID" value="MBW4708706.1"/>
    <property type="molecule type" value="Genomic_DNA"/>
</dbReference>
<dbReference type="GO" id="GO:0016020">
    <property type="term" value="C:membrane"/>
    <property type="evidence" value="ECO:0007669"/>
    <property type="project" value="InterPro"/>
</dbReference>
<feature type="domain" description="Methyl-accepting transducer" evidence="2">
    <location>
        <begin position="66"/>
        <end position="142"/>
    </location>
</feature>
<dbReference type="AlphaFoldDB" id="A0A9X1JYW1"/>
<evidence type="ECO:0000259" key="2">
    <source>
        <dbReference type="PROSITE" id="PS50111"/>
    </source>
</evidence>
<dbReference type="GO" id="GO:0007165">
    <property type="term" value="P:signal transduction"/>
    <property type="evidence" value="ECO:0007669"/>
    <property type="project" value="UniProtKB-KW"/>
</dbReference>
<dbReference type="PROSITE" id="PS50111">
    <property type="entry name" value="CHEMOTAXIS_TRANSDUC_2"/>
    <property type="match status" value="1"/>
</dbReference>
<reference evidence="3" key="1">
    <citation type="submission" date="2021-07" db="EMBL/GenBank/DDBJ databases">
        <title>Roseobacter insulae sp. nov., isolated from a tidal flat.</title>
        <authorList>
            <person name="Park S."/>
            <person name="Yoon J.-H."/>
        </authorList>
    </citation>
    <scope>NUCLEOTIDE SEQUENCE</scope>
    <source>
        <strain evidence="3">YSTF-M11</strain>
    </source>
</reference>
<protein>
    <recommendedName>
        <fullName evidence="2">Methyl-accepting transducer domain-containing protein</fullName>
    </recommendedName>
</protein>
<sequence length="142" mass="15739">MSELRVIRRMADLTDQLQGSVCAETDAPDPLVQEYIAFGQKEFFEAVSTLVEGFWTSIESGRALQLERAMKSAARLDQSLNRLERIGKYVRSMSINASVEASRAGEAGKGLAIIAQEFKVLAEEVQQLTLSAREDIEKLDTV</sequence>
<gene>
    <name evidence="3" type="ORF">KX928_13030</name>
</gene>
<proteinExistence type="predicted"/>
<evidence type="ECO:0000313" key="4">
    <source>
        <dbReference type="Proteomes" id="UP001138661"/>
    </source>
</evidence>
<dbReference type="Pfam" id="PF00015">
    <property type="entry name" value="MCPsignal"/>
    <property type="match status" value="1"/>
</dbReference>
<keyword evidence="1" id="KW-0807">Transducer</keyword>
<evidence type="ECO:0000313" key="3">
    <source>
        <dbReference type="EMBL" id="MBW4708706.1"/>
    </source>
</evidence>
<name>A0A9X1JYW1_9RHOB</name>
<keyword evidence="4" id="KW-1185">Reference proteome</keyword>
<accession>A0A9X1JYW1</accession>